<accession>A0ABY7S1L3</accession>
<dbReference type="SUPFAM" id="SSF55961">
    <property type="entry name" value="Bet v1-like"/>
    <property type="match status" value="1"/>
</dbReference>
<dbReference type="RefSeq" id="WP_249994420.1">
    <property type="nucleotide sequence ID" value="NZ_CP116221.1"/>
</dbReference>
<name>A0ABY7S1L3_9FLAO</name>
<reference evidence="1 2" key="1">
    <citation type="submission" date="2023-01" db="EMBL/GenBank/DDBJ databases">
        <title>Psychroserpens ponticola sp. nov., isolated from seawater.</title>
        <authorList>
            <person name="Kristyanto S."/>
            <person name="Jung J."/>
            <person name="Kim J.M."/>
            <person name="Jeon C.O."/>
        </authorList>
    </citation>
    <scope>NUCLEOTIDE SEQUENCE [LARGE SCALE GENOMIC DNA]</scope>
    <source>
        <strain evidence="1 2">MSW6</strain>
    </source>
</reference>
<dbReference type="Gene3D" id="3.30.530.20">
    <property type="match status" value="1"/>
</dbReference>
<dbReference type="Proteomes" id="UP001202717">
    <property type="component" value="Chromosome"/>
</dbReference>
<evidence type="ECO:0000313" key="1">
    <source>
        <dbReference type="EMBL" id="WCO03280.1"/>
    </source>
</evidence>
<evidence type="ECO:0000313" key="2">
    <source>
        <dbReference type="Proteomes" id="UP001202717"/>
    </source>
</evidence>
<protein>
    <submittedName>
        <fullName evidence="1">SRPBCC family protein</fullName>
    </submittedName>
</protein>
<proteinExistence type="predicted"/>
<keyword evidence="2" id="KW-1185">Reference proteome</keyword>
<organism evidence="1 2">
    <name type="scientific">Psychroserpens ponticola</name>
    <dbReference type="NCBI Taxonomy" id="2932268"/>
    <lineage>
        <taxon>Bacteria</taxon>
        <taxon>Pseudomonadati</taxon>
        <taxon>Bacteroidota</taxon>
        <taxon>Flavobacteriia</taxon>
        <taxon>Flavobacteriales</taxon>
        <taxon>Flavobacteriaceae</taxon>
        <taxon>Psychroserpens</taxon>
    </lineage>
</organism>
<sequence>MPLIEIKTLIKADIQTCFDVARNIDFHTKSLEHSNEKAIAGKTSGLIELDEWVTWEAKHFGFTQQLTSKITEFDSPSYFVDEMVSGAFKAFKHEHIFQSKDGRTLMIDKFNFQSPFGILGKLANVLFLVRYMTNLLTTRNTFLKEKAEELSDIQ</sequence>
<dbReference type="InterPro" id="IPR023393">
    <property type="entry name" value="START-like_dom_sf"/>
</dbReference>
<gene>
    <name evidence="1" type="ORF">MUN68_007210</name>
</gene>
<dbReference type="EMBL" id="CP116221">
    <property type="protein sequence ID" value="WCO03280.1"/>
    <property type="molecule type" value="Genomic_DNA"/>
</dbReference>
<dbReference type="CDD" id="cd07820">
    <property type="entry name" value="SRPBCC_3"/>
    <property type="match status" value="1"/>
</dbReference>